<name>A0A923N868_9BACT</name>
<dbReference type="Gene3D" id="2.40.160.50">
    <property type="entry name" value="membrane protein fhac: a member of the omp85/tpsb transporter family"/>
    <property type="match status" value="1"/>
</dbReference>
<sequence length="1020" mass="113404">MVHNLTRYGLLCLMLLTTTVVQAQYFGRNKPAYKKFDFKVMESPNFKLYHYFDNQQDALKVIQDSERWYKLHQLVLKDTIAEPNPLIIYKNHADFQQTTAISGAISVGTGGVTEGLKNRVVMPITLSNKQTDHVLGHELVHAFQYNMMRTGDSLSLNSMRNLPLWMVEGLAEYMSIGHHDPNTAMWMRDAVLHKDIPSLKDLTRKPQYFPYRWGQAFWSFVAGTWGDQVIEPLFLNTAKYGYEAAIDTVLNLDAVTLGNMWKTKLQDYYKPYISSADSIATGNKLLHKENAGRLNISPVLSPNGKFIAYMSDQNVLGLDLYLADARTGKVVKQLASLSKNEHLDNFNFMESAGTFSPHGNRFAFVVFEQGVNKLAIVDVARGKIIENIRIPGVDAFAYPAWSPDGQSIVVSGLGEMQSDLYLYDLRSKKTTRLTNDAYSDLMPGWSADGTKLVFATDRPVGTQTDNKSSYNLAELTIATGSIKVADVFAGADNLNPVYEPNSDNILFLSDRDGYRNMYRYIPGEQRVEQLTEYVTGISGITAFSPALSVARDVSAVAYSHYKKGDYSIFTAPLAQFKGKEVDKNKVEAHAGVLPPLERNKPLIAPNLAKASTANPASIGAEYVSEKAYKPEFKLDHISNTAGVGIGASTGPYGAGLNGGINMLFSDVLGTNQLFAAASLNGQIYDFGAQVGYLRQVGRFKLGAQIGHVPFMSGLMGFTQDSIQLGDKKELVDNVILQQIRMFQQSANLIGNYVFSTTRRLEFGGGISRYSYRIDQYNNYYKDGLYIRTKDEKLDAPEPFHFEQAFVAYVGDNSTFGLTSPLAGRRFRLHAERYFGEFNFWTGIVDYRHYVFVKPFAIAFRALHQTRIGGDAESGRLGPLSIAHPTFVRGYGNGYFNKSQKYGYSNVSFSNLYGNRIAVANAEIRLPFTGPERLALIKSGFFLTDLNLFVDAGMAWSPDKSTTESWGLTAETGSHKPLVSAGASVRVNLFGYMVIEPFYAIPLEKNGLKLASFGINFAPGW</sequence>
<dbReference type="SUPFAM" id="SSF69304">
    <property type="entry name" value="Tricorn protease N-terminal domain"/>
    <property type="match status" value="1"/>
</dbReference>
<keyword evidence="4" id="KW-1185">Reference proteome</keyword>
<evidence type="ECO:0000313" key="4">
    <source>
        <dbReference type="Proteomes" id="UP000603640"/>
    </source>
</evidence>
<dbReference type="Gene3D" id="2.120.10.30">
    <property type="entry name" value="TolB, C-terminal domain"/>
    <property type="match status" value="1"/>
</dbReference>
<evidence type="ECO:0000313" key="3">
    <source>
        <dbReference type="EMBL" id="MBC5993196.1"/>
    </source>
</evidence>
<dbReference type="EMBL" id="JACRVF010000002">
    <property type="protein sequence ID" value="MBC5993196.1"/>
    <property type="molecule type" value="Genomic_DNA"/>
</dbReference>
<protein>
    <submittedName>
        <fullName evidence="3">PD40 domain-containing protein</fullName>
    </submittedName>
</protein>
<proteinExistence type="inferred from homology"/>
<comment type="caution">
    <text evidence="3">The sequence shown here is derived from an EMBL/GenBank/DDBJ whole genome shotgun (WGS) entry which is preliminary data.</text>
</comment>
<dbReference type="Proteomes" id="UP000603640">
    <property type="component" value="Unassembled WGS sequence"/>
</dbReference>
<organism evidence="3 4">
    <name type="scientific">Pontibacter cellulosilyticus</name>
    <dbReference type="NCBI Taxonomy" id="1720253"/>
    <lineage>
        <taxon>Bacteria</taxon>
        <taxon>Pseudomonadati</taxon>
        <taxon>Bacteroidota</taxon>
        <taxon>Cytophagia</taxon>
        <taxon>Cytophagales</taxon>
        <taxon>Hymenobacteraceae</taxon>
        <taxon>Pontibacter</taxon>
    </lineage>
</organism>
<gene>
    <name evidence="3" type="ORF">H8S84_10155</name>
</gene>
<dbReference type="PANTHER" id="PTHR36842">
    <property type="entry name" value="PROTEIN TOLB HOMOLOG"/>
    <property type="match status" value="1"/>
</dbReference>
<dbReference type="InterPro" id="IPR011659">
    <property type="entry name" value="WD40"/>
</dbReference>
<evidence type="ECO:0000256" key="2">
    <source>
        <dbReference type="SAM" id="SignalP"/>
    </source>
</evidence>
<feature type="chain" id="PRO_5037379521" evidence="2">
    <location>
        <begin position="24"/>
        <end position="1020"/>
    </location>
</feature>
<comment type="similarity">
    <text evidence="1">Belongs to the TolB family.</text>
</comment>
<keyword evidence="2" id="KW-0732">Signal</keyword>
<dbReference type="AlphaFoldDB" id="A0A923N868"/>
<dbReference type="InterPro" id="IPR011042">
    <property type="entry name" value="6-blade_b-propeller_TolB-like"/>
</dbReference>
<feature type="signal peptide" evidence="2">
    <location>
        <begin position="1"/>
        <end position="23"/>
    </location>
</feature>
<evidence type="ECO:0000256" key="1">
    <source>
        <dbReference type="ARBA" id="ARBA00009820"/>
    </source>
</evidence>
<dbReference type="Pfam" id="PF07676">
    <property type="entry name" value="PD40"/>
    <property type="match status" value="4"/>
</dbReference>
<accession>A0A923N868</accession>
<dbReference type="RefSeq" id="WP_187067200.1">
    <property type="nucleotide sequence ID" value="NZ_JACRVF010000002.1"/>
</dbReference>
<reference evidence="3" key="1">
    <citation type="submission" date="2020-08" db="EMBL/GenBank/DDBJ databases">
        <title>Pontibacter sp. SD6 16S ribosomal RNA gene Genome sequencing and assembly.</title>
        <authorList>
            <person name="Kang M."/>
        </authorList>
    </citation>
    <scope>NUCLEOTIDE SEQUENCE</scope>
    <source>
        <strain evidence="3">SD6</strain>
    </source>
</reference>